<protein>
    <submittedName>
        <fullName evidence="1">Uncharacterized protein</fullName>
    </submittedName>
</protein>
<name>A0ACB0YT82_MELEN</name>
<gene>
    <name evidence="1" type="ORF">MENTE1834_LOCUS16324</name>
</gene>
<dbReference type="Proteomes" id="UP001497535">
    <property type="component" value="Unassembled WGS sequence"/>
</dbReference>
<accession>A0ACB0YT82</accession>
<proteinExistence type="predicted"/>
<keyword evidence="2" id="KW-1185">Reference proteome</keyword>
<reference evidence="1" key="1">
    <citation type="submission" date="2023-11" db="EMBL/GenBank/DDBJ databases">
        <authorList>
            <person name="Poullet M."/>
        </authorList>
    </citation>
    <scope>NUCLEOTIDE SEQUENCE</scope>
    <source>
        <strain evidence="1">E1834</strain>
    </source>
</reference>
<evidence type="ECO:0000313" key="2">
    <source>
        <dbReference type="Proteomes" id="UP001497535"/>
    </source>
</evidence>
<organism evidence="1 2">
    <name type="scientific">Meloidogyne enterolobii</name>
    <name type="common">Root-knot nematode worm</name>
    <name type="synonym">Meloidogyne mayaguensis</name>
    <dbReference type="NCBI Taxonomy" id="390850"/>
    <lineage>
        <taxon>Eukaryota</taxon>
        <taxon>Metazoa</taxon>
        <taxon>Ecdysozoa</taxon>
        <taxon>Nematoda</taxon>
        <taxon>Chromadorea</taxon>
        <taxon>Rhabditida</taxon>
        <taxon>Tylenchina</taxon>
        <taxon>Tylenchomorpha</taxon>
        <taxon>Tylenchoidea</taxon>
        <taxon>Meloidogynidae</taxon>
        <taxon>Meloidogyninae</taxon>
        <taxon>Meloidogyne</taxon>
    </lineage>
</organism>
<evidence type="ECO:0000313" key="1">
    <source>
        <dbReference type="EMBL" id="CAK5061775.1"/>
    </source>
</evidence>
<sequence length="126" mass="14852">MRFTRKCFSSIFGTAICNKLEQYSQYRPSSLTIQQYLDFGLHGTAKTSFSFLKTELLVRLANIMKVKKLLSLSYLFLFGEYFNFWVKFRYTTQTPIKSNDMSFERARRVESNAEKIFARTHRGAEI</sequence>
<comment type="caution">
    <text evidence="1">The sequence shown here is derived from an EMBL/GenBank/DDBJ whole genome shotgun (WGS) entry which is preliminary data.</text>
</comment>
<dbReference type="EMBL" id="CAVMJV010000018">
    <property type="protein sequence ID" value="CAK5061775.1"/>
    <property type="molecule type" value="Genomic_DNA"/>
</dbReference>